<dbReference type="OrthoDB" id="6287725at2759"/>
<keyword evidence="3" id="KW-0862">Zinc</keyword>
<dbReference type="PROSITE" id="PS50016">
    <property type="entry name" value="ZF_PHD_2"/>
    <property type="match status" value="1"/>
</dbReference>
<gene>
    <name evidence="8" type="ORF">APLA_LOCUS16732</name>
</gene>
<feature type="coiled-coil region" evidence="5">
    <location>
        <begin position="109"/>
        <end position="157"/>
    </location>
</feature>
<dbReference type="InterPro" id="IPR011011">
    <property type="entry name" value="Znf_FYVE_PHD"/>
</dbReference>
<comment type="caution">
    <text evidence="8">The sequence shown here is derived from an EMBL/GenBank/DDBJ whole genome shotgun (WGS) entry which is preliminary data.</text>
</comment>
<evidence type="ECO:0000259" key="7">
    <source>
        <dbReference type="PROSITE" id="PS50016"/>
    </source>
</evidence>
<feature type="region of interest" description="Disordered" evidence="6">
    <location>
        <begin position="253"/>
        <end position="290"/>
    </location>
</feature>
<proteinExistence type="predicted"/>
<dbReference type="GO" id="GO:0008270">
    <property type="term" value="F:zinc ion binding"/>
    <property type="evidence" value="ECO:0007669"/>
    <property type="project" value="UniProtKB-KW"/>
</dbReference>
<dbReference type="InterPro" id="IPR019786">
    <property type="entry name" value="Zinc_finger_PHD-type_CS"/>
</dbReference>
<name>A0A8S1BKV3_ARCPL</name>
<feature type="domain" description="PHD-type" evidence="7">
    <location>
        <begin position="2"/>
        <end position="60"/>
    </location>
</feature>
<evidence type="ECO:0000256" key="6">
    <source>
        <dbReference type="SAM" id="MobiDB-lite"/>
    </source>
</evidence>
<evidence type="ECO:0000256" key="2">
    <source>
        <dbReference type="ARBA" id="ARBA00022771"/>
    </source>
</evidence>
<reference evidence="8 9" key="1">
    <citation type="submission" date="2020-04" db="EMBL/GenBank/DDBJ databases">
        <authorList>
            <person name="Wallbank WR R."/>
            <person name="Pardo Diaz C."/>
            <person name="Kozak K."/>
            <person name="Martin S."/>
            <person name="Jiggins C."/>
            <person name="Moest M."/>
            <person name="Warren A I."/>
            <person name="Byers J.R.P. K."/>
            <person name="Montejo-Kovacevich G."/>
            <person name="Yen C E."/>
        </authorList>
    </citation>
    <scope>NUCLEOTIDE SEQUENCE [LARGE SCALE GENOMIC DNA]</scope>
</reference>
<dbReference type="InterPro" id="IPR001965">
    <property type="entry name" value="Znf_PHD"/>
</dbReference>
<dbReference type="Gene3D" id="3.30.40.10">
    <property type="entry name" value="Zinc/RING finger domain, C3HC4 (zinc finger)"/>
    <property type="match status" value="1"/>
</dbReference>
<keyword evidence="1" id="KW-0479">Metal-binding</keyword>
<evidence type="ECO:0000313" key="9">
    <source>
        <dbReference type="Proteomes" id="UP000494256"/>
    </source>
</evidence>
<dbReference type="PROSITE" id="PS01359">
    <property type="entry name" value="ZF_PHD_1"/>
    <property type="match status" value="1"/>
</dbReference>
<evidence type="ECO:0000256" key="3">
    <source>
        <dbReference type="ARBA" id="ARBA00022833"/>
    </source>
</evidence>
<organism evidence="8 9">
    <name type="scientific">Arctia plantaginis</name>
    <name type="common">Wood tiger moth</name>
    <name type="synonym">Phalaena plantaginis</name>
    <dbReference type="NCBI Taxonomy" id="874455"/>
    <lineage>
        <taxon>Eukaryota</taxon>
        <taxon>Metazoa</taxon>
        <taxon>Ecdysozoa</taxon>
        <taxon>Arthropoda</taxon>
        <taxon>Hexapoda</taxon>
        <taxon>Insecta</taxon>
        <taxon>Pterygota</taxon>
        <taxon>Neoptera</taxon>
        <taxon>Endopterygota</taxon>
        <taxon>Lepidoptera</taxon>
        <taxon>Glossata</taxon>
        <taxon>Ditrysia</taxon>
        <taxon>Noctuoidea</taxon>
        <taxon>Erebidae</taxon>
        <taxon>Arctiinae</taxon>
        <taxon>Arctia</taxon>
    </lineage>
</organism>
<keyword evidence="2 4" id="KW-0863">Zinc-finger</keyword>
<feature type="compositionally biased region" description="Basic and acidic residues" evidence="6">
    <location>
        <begin position="256"/>
        <end position="282"/>
    </location>
</feature>
<protein>
    <recommendedName>
        <fullName evidence="7">PHD-type domain-containing protein</fullName>
    </recommendedName>
</protein>
<dbReference type="SMART" id="SM00249">
    <property type="entry name" value="PHD"/>
    <property type="match status" value="1"/>
</dbReference>
<evidence type="ECO:0000256" key="5">
    <source>
        <dbReference type="SAM" id="Coils"/>
    </source>
</evidence>
<evidence type="ECO:0000313" key="8">
    <source>
        <dbReference type="EMBL" id="CAB3259771.1"/>
    </source>
</evidence>
<evidence type="ECO:0000256" key="1">
    <source>
        <dbReference type="ARBA" id="ARBA00022723"/>
    </source>
</evidence>
<keyword evidence="5" id="KW-0175">Coiled coil</keyword>
<dbReference type="InterPro" id="IPR013083">
    <property type="entry name" value="Znf_RING/FYVE/PHD"/>
</dbReference>
<accession>A0A8S1BKV3</accession>
<sequence>MAVKCNGCDGVMADRLYMKCSRGECGKTYHLSCLAITIEKFKEFTLEYRSQWTCPECVCSIPKGNNSDTPVRSHVTIDKSFTPGNYLNTGRGSKNPNTSFVANKEDIIIEEIREFRMEMKNKLEDQIKEYKLLKNRFTKSETELEELKKQVKVLQEKTAIISVLETKIEILIHKNELLEASVNRKRPLINNIETNVQKEPTLSFAKVVQNNKQKQVVSEITTMECMATKPSDLVRSEEKAQLDNGCKILKTTQTSEKGEERNGIKFGDSEKKKEQESEKEGSWKMLPSRGPKRKNFCTYGVSKKILW</sequence>
<dbReference type="Proteomes" id="UP000494256">
    <property type="component" value="Unassembled WGS sequence"/>
</dbReference>
<evidence type="ECO:0000256" key="4">
    <source>
        <dbReference type="PROSITE-ProRule" id="PRU00146"/>
    </source>
</evidence>
<dbReference type="AlphaFoldDB" id="A0A8S1BKV3"/>
<dbReference type="InterPro" id="IPR019787">
    <property type="entry name" value="Znf_PHD-finger"/>
</dbReference>
<dbReference type="SUPFAM" id="SSF57903">
    <property type="entry name" value="FYVE/PHD zinc finger"/>
    <property type="match status" value="1"/>
</dbReference>
<dbReference type="EMBL" id="CADEBD010000745">
    <property type="protein sequence ID" value="CAB3259771.1"/>
    <property type="molecule type" value="Genomic_DNA"/>
</dbReference>